<protein>
    <submittedName>
        <fullName evidence="1">Uncharacterized protein</fullName>
    </submittedName>
</protein>
<gene>
    <name evidence="1" type="ORF">MtrunA17_Chr2g0304861</name>
</gene>
<evidence type="ECO:0000313" key="2">
    <source>
        <dbReference type="Proteomes" id="UP000265566"/>
    </source>
</evidence>
<reference evidence="2" key="1">
    <citation type="journal article" date="2018" name="Nat. Plants">
        <title>Whole-genome landscape of Medicago truncatula symbiotic genes.</title>
        <authorList>
            <person name="Pecrix Y."/>
            <person name="Staton S.E."/>
            <person name="Sallet E."/>
            <person name="Lelandais-Briere C."/>
            <person name="Moreau S."/>
            <person name="Carrere S."/>
            <person name="Blein T."/>
            <person name="Jardinaud M.F."/>
            <person name="Latrasse D."/>
            <person name="Zouine M."/>
            <person name="Zahm M."/>
            <person name="Kreplak J."/>
            <person name="Mayjonade B."/>
            <person name="Satge C."/>
            <person name="Perez M."/>
            <person name="Cauet S."/>
            <person name="Marande W."/>
            <person name="Chantry-Darmon C."/>
            <person name="Lopez-Roques C."/>
            <person name="Bouchez O."/>
            <person name="Berard A."/>
            <person name="Debelle F."/>
            <person name="Munos S."/>
            <person name="Bendahmane A."/>
            <person name="Berges H."/>
            <person name="Niebel A."/>
            <person name="Buitink J."/>
            <person name="Frugier F."/>
            <person name="Benhamed M."/>
            <person name="Crespi M."/>
            <person name="Gouzy J."/>
            <person name="Gamas P."/>
        </authorList>
    </citation>
    <scope>NUCLEOTIDE SEQUENCE [LARGE SCALE GENOMIC DNA]</scope>
    <source>
        <strain evidence="2">cv. Jemalong A17</strain>
    </source>
</reference>
<dbReference type="EMBL" id="PSQE01000002">
    <property type="protein sequence ID" value="RHN74003.1"/>
    <property type="molecule type" value="Genomic_DNA"/>
</dbReference>
<proteinExistence type="predicted"/>
<dbReference type="Gramene" id="rna9927">
    <property type="protein sequence ID" value="RHN74003.1"/>
    <property type="gene ID" value="gene9927"/>
</dbReference>
<organism evidence="1 2">
    <name type="scientific">Medicago truncatula</name>
    <name type="common">Barrel medic</name>
    <name type="synonym">Medicago tribuloides</name>
    <dbReference type="NCBI Taxonomy" id="3880"/>
    <lineage>
        <taxon>Eukaryota</taxon>
        <taxon>Viridiplantae</taxon>
        <taxon>Streptophyta</taxon>
        <taxon>Embryophyta</taxon>
        <taxon>Tracheophyta</taxon>
        <taxon>Spermatophyta</taxon>
        <taxon>Magnoliopsida</taxon>
        <taxon>eudicotyledons</taxon>
        <taxon>Gunneridae</taxon>
        <taxon>Pentapetalae</taxon>
        <taxon>rosids</taxon>
        <taxon>fabids</taxon>
        <taxon>Fabales</taxon>
        <taxon>Fabaceae</taxon>
        <taxon>Papilionoideae</taxon>
        <taxon>50 kb inversion clade</taxon>
        <taxon>NPAAA clade</taxon>
        <taxon>Hologalegina</taxon>
        <taxon>IRL clade</taxon>
        <taxon>Trifolieae</taxon>
        <taxon>Medicago</taxon>
    </lineage>
</organism>
<evidence type="ECO:0000313" key="1">
    <source>
        <dbReference type="EMBL" id="RHN74003.1"/>
    </source>
</evidence>
<sequence length="76" mass="9080">MVLDTCWMDAKKSECEHVVVLYPTLCENIQHQFELTFLCLNFDVLNWKMLEFEQKLGGYHLFEMVEGHLNEQEEVL</sequence>
<accession>A0A396JCG9</accession>
<dbReference type="AlphaFoldDB" id="A0A396JCG9"/>
<comment type="caution">
    <text evidence="1">The sequence shown here is derived from an EMBL/GenBank/DDBJ whole genome shotgun (WGS) entry which is preliminary data.</text>
</comment>
<dbReference type="Proteomes" id="UP000265566">
    <property type="component" value="Chromosome 2"/>
</dbReference>
<name>A0A396JCG9_MEDTR</name>